<protein>
    <submittedName>
        <fullName evidence="2">Uncharacterized protein</fullName>
    </submittedName>
</protein>
<keyword evidence="3" id="KW-1185">Reference proteome</keyword>
<evidence type="ECO:0000313" key="3">
    <source>
        <dbReference type="Proteomes" id="UP000034076"/>
    </source>
</evidence>
<dbReference type="EMBL" id="LAYJ01000115">
    <property type="protein sequence ID" value="KKI49996.1"/>
    <property type="molecule type" value="Genomic_DNA"/>
</dbReference>
<proteinExistence type="predicted"/>
<gene>
    <name evidence="2" type="ORF">CHK_2612</name>
</gene>
<dbReference type="RefSeq" id="WP_052740576.1">
    <property type="nucleotide sequence ID" value="NZ_LAYJ01000115.1"/>
</dbReference>
<feature type="region of interest" description="Disordered" evidence="1">
    <location>
        <begin position="177"/>
        <end position="199"/>
    </location>
</feature>
<organism evidence="2 3">
    <name type="scientific">Christensenella hongkongensis</name>
    <dbReference type="NCBI Taxonomy" id="270498"/>
    <lineage>
        <taxon>Bacteria</taxon>
        <taxon>Bacillati</taxon>
        <taxon>Bacillota</taxon>
        <taxon>Clostridia</taxon>
        <taxon>Christensenellales</taxon>
        <taxon>Christensenellaceae</taxon>
        <taxon>Christensenella</taxon>
    </lineage>
</organism>
<evidence type="ECO:0000313" key="2">
    <source>
        <dbReference type="EMBL" id="KKI49996.1"/>
    </source>
</evidence>
<sequence>MKFDVKIKDKNKYTTHETVAIGDRHILLAELPGKAEPFMVLERRHISDLPEYGNMESYATYLEAYQKFADRIQERIADILAFRKENGIEEGALTADICIPESQDLDYAGEYVLLKADSLLPEYRVAQYQIVKATGGFGCSPNARGTAVYGENLFNGQTERFERYEIEGIIDSEKMPEWAKEKKQELESHEKEPDIEPER</sequence>
<dbReference type="OrthoDB" id="9806961at2"/>
<dbReference type="AlphaFoldDB" id="A0A0M2NGC9"/>
<dbReference type="Proteomes" id="UP000034076">
    <property type="component" value="Unassembled WGS sequence"/>
</dbReference>
<dbReference type="STRING" id="270498.CHK_2612"/>
<evidence type="ECO:0000256" key="1">
    <source>
        <dbReference type="SAM" id="MobiDB-lite"/>
    </source>
</evidence>
<accession>A0A0M2NGC9</accession>
<comment type="caution">
    <text evidence="2">The sequence shown here is derived from an EMBL/GenBank/DDBJ whole genome shotgun (WGS) entry which is preliminary data.</text>
</comment>
<name>A0A0M2NGC9_9FIRM</name>
<reference evidence="2 3" key="1">
    <citation type="submission" date="2015-04" db="EMBL/GenBank/DDBJ databases">
        <title>Draft genome sequence of bacteremic isolate Catabacter hongkongensis type strain HKU16T.</title>
        <authorList>
            <person name="Lau S.K."/>
            <person name="Teng J.L."/>
            <person name="Huang Y."/>
            <person name="Curreem S.O."/>
            <person name="Tsui S.K."/>
            <person name="Woo P.C."/>
        </authorList>
    </citation>
    <scope>NUCLEOTIDE SEQUENCE [LARGE SCALE GENOMIC DNA]</scope>
    <source>
        <strain evidence="2 3">HKU16</strain>
    </source>
</reference>